<protein>
    <submittedName>
        <fullName evidence="1">Uncharacterized protein</fullName>
    </submittedName>
</protein>
<accession>A0A6I2RDY0</accession>
<sequence length="200" mass="23180">MVKIQVTHLFEDTGFCKDVFQSVSEPRFYINRDSETGEWYTATPVYYENDSRVRTDVVIEILLDGEAVALDGNGTFDGKRPFVPFHQFRERVTKLLMDKYPALKGYGAMKEMLLSLPGGERYADSRGIWENWVYDLDSGRRREQVTENAHWMGQEYYILAVQETHRPTGFVFTNFRLRAANQPAGSASCDLLLYDWQTHP</sequence>
<organism evidence="1 2">
    <name type="scientific">Flavonifractor plautii</name>
    <name type="common">Fusobacterium plautii</name>
    <dbReference type="NCBI Taxonomy" id="292800"/>
    <lineage>
        <taxon>Bacteria</taxon>
        <taxon>Bacillati</taxon>
        <taxon>Bacillota</taxon>
        <taxon>Clostridia</taxon>
        <taxon>Eubacteriales</taxon>
        <taxon>Oscillospiraceae</taxon>
        <taxon>Flavonifractor</taxon>
    </lineage>
</organism>
<proteinExistence type="predicted"/>
<evidence type="ECO:0000313" key="1">
    <source>
        <dbReference type="EMBL" id="MSB48532.1"/>
    </source>
</evidence>
<name>A0A6I2RDY0_FLAPL</name>
<dbReference type="EMBL" id="WKPO01000008">
    <property type="protein sequence ID" value="MSB48532.1"/>
    <property type="molecule type" value="Genomic_DNA"/>
</dbReference>
<gene>
    <name evidence="1" type="ORF">GKE90_07430</name>
</gene>
<reference evidence="1 2" key="1">
    <citation type="journal article" date="2019" name="Nat. Med.">
        <title>A library of human gut bacterial isolates paired with longitudinal multiomics data enables mechanistic microbiome research.</title>
        <authorList>
            <person name="Poyet M."/>
            <person name="Groussin M."/>
            <person name="Gibbons S.M."/>
            <person name="Avila-Pacheco J."/>
            <person name="Jiang X."/>
            <person name="Kearney S.M."/>
            <person name="Perrotta A.R."/>
            <person name="Berdy B."/>
            <person name="Zhao S."/>
            <person name="Lieberman T.D."/>
            <person name="Swanson P.K."/>
            <person name="Smith M."/>
            <person name="Roesemann S."/>
            <person name="Alexander J.E."/>
            <person name="Rich S.A."/>
            <person name="Livny J."/>
            <person name="Vlamakis H."/>
            <person name="Clish C."/>
            <person name="Bullock K."/>
            <person name="Deik A."/>
            <person name="Scott J."/>
            <person name="Pierce K.A."/>
            <person name="Xavier R.J."/>
            <person name="Alm E.J."/>
        </authorList>
    </citation>
    <scope>NUCLEOTIDE SEQUENCE [LARGE SCALE GENOMIC DNA]</scope>
    <source>
        <strain evidence="1 2">BIOML-A5</strain>
    </source>
</reference>
<evidence type="ECO:0000313" key="2">
    <source>
        <dbReference type="Proteomes" id="UP000429811"/>
    </source>
</evidence>
<comment type="caution">
    <text evidence="1">The sequence shown here is derived from an EMBL/GenBank/DDBJ whole genome shotgun (WGS) entry which is preliminary data.</text>
</comment>
<dbReference type="AlphaFoldDB" id="A0A6I2RDY0"/>
<dbReference type="Proteomes" id="UP000429811">
    <property type="component" value="Unassembled WGS sequence"/>
</dbReference>